<feature type="non-terminal residue" evidence="2">
    <location>
        <position position="358"/>
    </location>
</feature>
<evidence type="ECO:0000259" key="1">
    <source>
        <dbReference type="PROSITE" id="PS50878"/>
    </source>
</evidence>
<dbReference type="CDD" id="cd01650">
    <property type="entry name" value="RT_nLTR_like"/>
    <property type="match status" value="1"/>
</dbReference>
<dbReference type="Pfam" id="PF00078">
    <property type="entry name" value="RVT_1"/>
    <property type="match status" value="1"/>
</dbReference>
<dbReference type="AlphaFoldDB" id="A0A8S4QMU9"/>
<evidence type="ECO:0000313" key="3">
    <source>
        <dbReference type="Proteomes" id="UP000838756"/>
    </source>
</evidence>
<dbReference type="InterPro" id="IPR000477">
    <property type="entry name" value="RT_dom"/>
</dbReference>
<dbReference type="PANTHER" id="PTHR19446">
    <property type="entry name" value="REVERSE TRANSCRIPTASES"/>
    <property type="match status" value="1"/>
</dbReference>
<comment type="caution">
    <text evidence="2">The sequence shown here is derived from an EMBL/GenBank/DDBJ whole genome shotgun (WGS) entry which is preliminary data.</text>
</comment>
<keyword evidence="3" id="KW-1185">Reference proteome</keyword>
<dbReference type="EMBL" id="CAKXAJ010013154">
    <property type="protein sequence ID" value="CAH2215861.1"/>
    <property type="molecule type" value="Genomic_DNA"/>
</dbReference>
<sequence>MSETTLQLIQDRKLLLSQNGKRAHKKITTLSKQINKSIRKDRKCTRLKTIEQHITKNGGVRKALMELKDAKKQWIPKMKSKFRTVSKRADIKALATNYFKKLYTSATSSTDYSEQYQILSNDIEEIEKEPQVLETEVRHAIKSQKLDKAPGPDNISNELLQGCIDSVSPLLTRIFDKILNTGEIPDQWTMSHIILIHKKGAKDDIGNYRPISLMSNIYKIFSKVILQRITRQLDDNQPREQAGFRRNFSTIDHIHTVKQVIEKYREYSKPLYIAYIDYNKAFDSLKHSKIWSTLEKQGVNSAYTSILKKMYDNSKAKIQLESLGEQFPIKRGMRQGDPVSPKIFSAVLEDVFRKLDWS</sequence>
<dbReference type="InterPro" id="IPR043502">
    <property type="entry name" value="DNA/RNA_pol_sf"/>
</dbReference>
<proteinExistence type="predicted"/>
<dbReference type="PROSITE" id="PS50878">
    <property type="entry name" value="RT_POL"/>
    <property type="match status" value="1"/>
</dbReference>
<evidence type="ECO:0000313" key="2">
    <source>
        <dbReference type="EMBL" id="CAH2215861.1"/>
    </source>
</evidence>
<dbReference type="SUPFAM" id="SSF56672">
    <property type="entry name" value="DNA/RNA polymerases"/>
    <property type="match status" value="1"/>
</dbReference>
<gene>
    <name evidence="2" type="primary">jg23949</name>
    <name evidence="2" type="ORF">PAEG_LOCUS3945</name>
</gene>
<dbReference type="Proteomes" id="UP000838756">
    <property type="component" value="Unassembled WGS sequence"/>
</dbReference>
<feature type="domain" description="Reverse transcriptase" evidence="1">
    <location>
        <begin position="177"/>
        <end position="358"/>
    </location>
</feature>
<protein>
    <submittedName>
        <fullName evidence="2">Jg23949 protein</fullName>
    </submittedName>
</protein>
<accession>A0A8S4QMU9</accession>
<name>A0A8S4QMU9_9NEOP</name>
<dbReference type="GO" id="GO:0071897">
    <property type="term" value="P:DNA biosynthetic process"/>
    <property type="evidence" value="ECO:0007669"/>
    <property type="project" value="UniProtKB-ARBA"/>
</dbReference>
<dbReference type="OrthoDB" id="407509at2759"/>
<organism evidence="2 3">
    <name type="scientific">Pararge aegeria aegeria</name>
    <dbReference type="NCBI Taxonomy" id="348720"/>
    <lineage>
        <taxon>Eukaryota</taxon>
        <taxon>Metazoa</taxon>
        <taxon>Ecdysozoa</taxon>
        <taxon>Arthropoda</taxon>
        <taxon>Hexapoda</taxon>
        <taxon>Insecta</taxon>
        <taxon>Pterygota</taxon>
        <taxon>Neoptera</taxon>
        <taxon>Endopterygota</taxon>
        <taxon>Lepidoptera</taxon>
        <taxon>Glossata</taxon>
        <taxon>Ditrysia</taxon>
        <taxon>Papilionoidea</taxon>
        <taxon>Nymphalidae</taxon>
        <taxon>Satyrinae</taxon>
        <taxon>Satyrini</taxon>
        <taxon>Parargina</taxon>
        <taxon>Pararge</taxon>
    </lineage>
</organism>
<reference evidence="2" key="1">
    <citation type="submission" date="2022-03" db="EMBL/GenBank/DDBJ databases">
        <authorList>
            <person name="Lindestad O."/>
        </authorList>
    </citation>
    <scope>NUCLEOTIDE SEQUENCE</scope>
</reference>